<reference evidence="1 2" key="2">
    <citation type="submission" date="2020-03" db="EMBL/GenBank/DDBJ databases">
        <authorList>
            <person name="Ichikawa N."/>
            <person name="Kimura A."/>
            <person name="Kitahashi Y."/>
            <person name="Uohara A."/>
        </authorList>
    </citation>
    <scope>NUCLEOTIDE SEQUENCE [LARGE SCALE GENOMIC DNA]</scope>
    <source>
        <strain evidence="1 2">NBRC 108639</strain>
    </source>
</reference>
<reference evidence="1 2" key="1">
    <citation type="submission" date="2020-03" db="EMBL/GenBank/DDBJ databases">
        <title>Whole genome shotgun sequence of Phytohabitans houttuyneae NBRC 108639.</title>
        <authorList>
            <person name="Komaki H."/>
            <person name="Tamura T."/>
        </authorList>
    </citation>
    <scope>NUCLEOTIDE SEQUENCE [LARGE SCALE GENOMIC DNA]</scope>
    <source>
        <strain evidence="1 2">NBRC 108639</strain>
    </source>
</reference>
<dbReference type="EMBL" id="BLPF01000002">
    <property type="protein sequence ID" value="GFJ82227.1"/>
    <property type="molecule type" value="Genomic_DNA"/>
</dbReference>
<gene>
    <name evidence="1" type="ORF">Phou_064070</name>
</gene>
<sequence>MGSYIVHSADNLISSRRVPAGYRAILFDANNHTGPSITKTADDAFLVDDGWNDRVSSTRIERV</sequence>
<comment type="caution">
    <text evidence="1">The sequence shown here is derived from an EMBL/GenBank/DDBJ whole genome shotgun (WGS) entry which is preliminary data.</text>
</comment>
<proteinExistence type="predicted"/>
<dbReference type="InterPro" id="IPR011024">
    <property type="entry name" value="G_crystallin-like"/>
</dbReference>
<name>A0A6V8KKE2_9ACTN</name>
<accession>A0A6V8KKE2</accession>
<dbReference type="Proteomes" id="UP000482800">
    <property type="component" value="Unassembled WGS sequence"/>
</dbReference>
<dbReference type="RefSeq" id="WP_173062457.1">
    <property type="nucleotide sequence ID" value="NZ_BAABGO010000016.1"/>
</dbReference>
<keyword evidence="2" id="KW-1185">Reference proteome</keyword>
<dbReference type="AlphaFoldDB" id="A0A6V8KKE2"/>
<evidence type="ECO:0000313" key="2">
    <source>
        <dbReference type="Proteomes" id="UP000482800"/>
    </source>
</evidence>
<dbReference type="Gene3D" id="2.60.20.10">
    <property type="entry name" value="Crystallins"/>
    <property type="match status" value="1"/>
</dbReference>
<protein>
    <submittedName>
        <fullName evidence="1">Uncharacterized protein</fullName>
    </submittedName>
</protein>
<evidence type="ECO:0000313" key="1">
    <source>
        <dbReference type="EMBL" id="GFJ82227.1"/>
    </source>
</evidence>
<organism evidence="1 2">
    <name type="scientific">Phytohabitans houttuyneae</name>
    <dbReference type="NCBI Taxonomy" id="1076126"/>
    <lineage>
        <taxon>Bacteria</taxon>
        <taxon>Bacillati</taxon>
        <taxon>Actinomycetota</taxon>
        <taxon>Actinomycetes</taxon>
        <taxon>Micromonosporales</taxon>
        <taxon>Micromonosporaceae</taxon>
    </lineage>
</organism>
<dbReference type="SUPFAM" id="SSF49695">
    <property type="entry name" value="gamma-Crystallin-like"/>
    <property type="match status" value="1"/>
</dbReference>